<feature type="chain" id="PRO_5046465284" evidence="2">
    <location>
        <begin position="23"/>
        <end position="200"/>
    </location>
</feature>
<keyword evidence="1 2" id="KW-0732">Signal</keyword>
<feature type="signal peptide" evidence="2">
    <location>
        <begin position="1"/>
        <end position="22"/>
    </location>
</feature>
<dbReference type="RefSeq" id="WP_217172720.1">
    <property type="nucleotide sequence ID" value="NZ_CP126169.1"/>
</dbReference>
<dbReference type="PANTHER" id="PTHR33420">
    <property type="entry name" value="FIMBRIAL SUBUNIT ELFA-RELATED"/>
    <property type="match status" value="1"/>
</dbReference>
<accession>A0ABS6LSZ4</accession>
<sequence length="200" mass="20565">MIKRNLLAVAILSVVATGAAQASDGQIQLNGNILNQTCTVAVDGTPTANSTIVLDGVPAADLEKNTLNTVSGGTLKGSDVMRTIQITLQDCALPSGKTKVGVSFDNTGYGQSAYSTYRNMLLDSINTVATAARGVGIGFTAPASASDLVMGETKSEFTAPEAGGVLAYDYQIRYVRTADAAADVVAGDLDSVATFSLVYE</sequence>
<name>A0ABS6LSZ4_9GAMM</name>
<reference evidence="3 4" key="1">
    <citation type="submission" date="2021-03" db="EMBL/GenBank/DDBJ databases">
        <title>Five novel Rahnella species.</title>
        <authorList>
            <person name="Brady C."/>
            <person name="Asselin J."/>
            <person name="Beer S."/>
            <person name="Bruberg M.B."/>
            <person name="Crampton B."/>
            <person name="Venter S."/>
            <person name="Arnold D."/>
            <person name="Denman S."/>
        </authorList>
    </citation>
    <scope>NUCLEOTIDE SEQUENCE [LARGE SCALE GENOMIC DNA]</scope>
    <source>
        <strain evidence="3 4">H11b</strain>
    </source>
</reference>
<protein>
    <submittedName>
        <fullName evidence="3">Type 1 fimbrial protein</fullName>
    </submittedName>
</protein>
<dbReference type="PANTHER" id="PTHR33420:SF3">
    <property type="entry name" value="FIMBRIAL SUBUNIT ELFA"/>
    <property type="match status" value="1"/>
</dbReference>
<evidence type="ECO:0000256" key="2">
    <source>
        <dbReference type="SAM" id="SignalP"/>
    </source>
</evidence>
<dbReference type="InterPro" id="IPR050263">
    <property type="entry name" value="Bact_Fimbrial_Adh_Pro"/>
</dbReference>
<gene>
    <name evidence="3" type="ORF">J1778_08005</name>
</gene>
<evidence type="ECO:0000313" key="3">
    <source>
        <dbReference type="EMBL" id="MBU9855225.1"/>
    </source>
</evidence>
<evidence type="ECO:0000313" key="4">
    <source>
        <dbReference type="Proteomes" id="UP000734343"/>
    </source>
</evidence>
<evidence type="ECO:0000256" key="1">
    <source>
        <dbReference type="ARBA" id="ARBA00022729"/>
    </source>
</evidence>
<organism evidence="3 4">
    <name type="scientific">Rahnella bonaserana</name>
    <dbReference type="NCBI Taxonomy" id="2816248"/>
    <lineage>
        <taxon>Bacteria</taxon>
        <taxon>Pseudomonadati</taxon>
        <taxon>Pseudomonadota</taxon>
        <taxon>Gammaproteobacteria</taxon>
        <taxon>Enterobacterales</taxon>
        <taxon>Yersiniaceae</taxon>
        <taxon>Rahnella</taxon>
    </lineage>
</organism>
<dbReference type="Proteomes" id="UP000734343">
    <property type="component" value="Unassembled WGS sequence"/>
</dbReference>
<keyword evidence="4" id="KW-1185">Reference proteome</keyword>
<comment type="caution">
    <text evidence="3">The sequence shown here is derived from an EMBL/GenBank/DDBJ whole genome shotgun (WGS) entry which is preliminary data.</text>
</comment>
<dbReference type="EMBL" id="JAFMOW010000058">
    <property type="protein sequence ID" value="MBU9855225.1"/>
    <property type="molecule type" value="Genomic_DNA"/>
</dbReference>
<proteinExistence type="predicted"/>